<name>A0A6A6WWN5_9PLEO</name>
<dbReference type="OrthoDB" id="3801338at2759"/>
<proteinExistence type="predicted"/>
<dbReference type="AlphaFoldDB" id="A0A6A6WWN5"/>
<keyword evidence="3" id="KW-1185">Reference proteome</keyword>
<accession>A0A6A6WWN5</accession>
<reference evidence="2" key="1">
    <citation type="journal article" date="2020" name="Stud. Mycol.">
        <title>101 Dothideomycetes genomes: a test case for predicting lifestyles and emergence of pathogens.</title>
        <authorList>
            <person name="Haridas S."/>
            <person name="Albert R."/>
            <person name="Binder M."/>
            <person name="Bloem J."/>
            <person name="Labutti K."/>
            <person name="Salamov A."/>
            <person name="Andreopoulos B."/>
            <person name="Baker S."/>
            <person name="Barry K."/>
            <person name="Bills G."/>
            <person name="Bluhm B."/>
            <person name="Cannon C."/>
            <person name="Castanera R."/>
            <person name="Culley D."/>
            <person name="Daum C."/>
            <person name="Ezra D."/>
            <person name="Gonzalez J."/>
            <person name="Henrissat B."/>
            <person name="Kuo A."/>
            <person name="Liang C."/>
            <person name="Lipzen A."/>
            <person name="Lutzoni F."/>
            <person name="Magnuson J."/>
            <person name="Mondo S."/>
            <person name="Nolan M."/>
            <person name="Ohm R."/>
            <person name="Pangilinan J."/>
            <person name="Park H.-J."/>
            <person name="Ramirez L."/>
            <person name="Alfaro M."/>
            <person name="Sun H."/>
            <person name="Tritt A."/>
            <person name="Yoshinaga Y."/>
            <person name="Zwiers L.-H."/>
            <person name="Turgeon B."/>
            <person name="Goodwin S."/>
            <person name="Spatafora J."/>
            <person name="Crous P."/>
            <person name="Grigoriev I."/>
        </authorList>
    </citation>
    <scope>NUCLEOTIDE SEQUENCE</scope>
    <source>
        <strain evidence="2">CBS 109.77</strain>
    </source>
</reference>
<evidence type="ECO:0000313" key="2">
    <source>
        <dbReference type="EMBL" id="KAF2788355.1"/>
    </source>
</evidence>
<sequence>MASSSTNNNNTTPPLAKNSKPVNDCGIAPFPAYDPEKVLRDNRQENIDIRQTSFAARQEMRNGISICIRCDNQWDFLMPWRLFQAVSTAATQVDTSDPLKLTLALPGNIDQKPFMYLVNWLVGALSTKRVASVKSLGSFAEDLALLRAAKLLGMHKYVQDIFNYRWGYLKNNIPTYEEIDVILSLALSREDPFFCCIAGRLAHLRLKKAIPNMGELDRYLAMNPCLGEAVSECTEKFIKKLKSLRKEGTRA</sequence>
<gene>
    <name evidence="2" type="ORF">K505DRAFT_342158</name>
</gene>
<feature type="compositionally biased region" description="Low complexity" evidence="1">
    <location>
        <begin position="1"/>
        <end position="12"/>
    </location>
</feature>
<feature type="region of interest" description="Disordered" evidence="1">
    <location>
        <begin position="1"/>
        <end position="23"/>
    </location>
</feature>
<dbReference type="EMBL" id="MU002223">
    <property type="protein sequence ID" value="KAF2788355.1"/>
    <property type="molecule type" value="Genomic_DNA"/>
</dbReference>
<evidence type="ECO:0000313" key="3">
    <source>
        <dbReference type="Proteomes" id="UP000799757"/>
    </source>
</evidence>
<evidence type="ECO:0008006" key="4">
    <source>
        <dbReference type="Google" id="ProtNLM"/>
    </source>
</evidence>
<dbReference type="Proteomes" id="UP000799757">
    <property type="component" value="Unassembled WGS sequence"/>
</dbReference>
<protein>
    <recommendedName>
        <fullName evidence="4">BTB domain-containing protein</fullName>
    </recommendedName>
</protein>
<organism evidence="2 3">
    <name type="scientific">Melanomma pulvis-pyrius CBS 109.77</name>
    <dbReference type="NCBI Taxonomy" id="1314802"/>
    <lineage>
        <taxon>Eukaryota</taxon>
        <taxon>Fungi</taxon>
        <taxon>Dikarya</taxon>
        <taxon>Ascomycota</taxon>
        <taxon>Pezizomycotina</taxon>
        <taxon>Dothideomycetes</taxon>
        <taxon>Pleosporomycetidae</taxon>
        <taxon>Pleosporales</taxon>
        <taxon>Melanommataceae</taxon>
        <taxon>Melanomma</taxon>
    </lineage>
</organism>
<evidence type="ECO:0000256" key="1">
    <source>
        <dbReference type="SAM" id="MobiDB-lite"/>
    </source>
</evidence>